<proteinExistence type="predicted"/>
<reference evidence="1" key="1">
    <citation type="journal article" date="2023" name="Microb. Genom.">
        <title>Mesoterricola silvestris gen. nov., sp. nov., Mesoterricola sediminis sp. nov., Geothrix oryzae sp. nov., Geothrix edaphica sp. nov., Geothrix rubra sp. nov., and Geothrix limicola sp. nov., six novel members of Acidobacteriota isolated from soils.</title>
        <authorList>
            <person name="Weisberg A.J."/>
            <person name="Pearce E."/>
            <person name="Kramer C.G."/>
            <person name="Chang J.H."/>
            <person name="Clarke C.R."/>
        </authorList>
    </citation>
    <scope>NUCLEOTIDE SEQUENCE</scope>
    <source>
        <strain evidence="1">ND06-05F</strain>
    </source>
</reference>
<dbReference type="AlphaFoldDB" id="A0AAJ2PV67"/>
<protein>
    <submittedName>
        <fullName evidence="1">Uncharacterized protein</fullName>
    </submittedName>
</protein>
<organism evidence="1 2">
    <name type="scientific">Streptomyces europaeiscabiei</name>
    <dbReference type="NCBI Taxonomy" id="146819"/>
    <lineage>
        <taxon>Bacteria</taxon>
        <taxon>Bacillati</taxon>
        <taxon>Actinomycetota</taxon>
        <taxon>Actinomycetes</taxon>
        <taxon>Kitasatosporales</taxon>
        <taxon>Streptomycetaceae</taxon>
        <taxon>Streptomyces</taxon>
    </lineage>
</organism>
<dbReference type="EMBL" id="JARAWN010000237">
    <property type="protein sequence ID" value="MDX3133853.1"/>
    <property type="molecule type" value="Genomic_DNA"/>
</dbReference>
<gene>
    <name evidence="1" type="ORF">PV367_29640</name>
</gene>
<accession>A0AAJ2PV67</accession>
<evidence type="ECO:0000313" key="1">
    <source>
        <dbReference type="EMBL" id="MDX3133853.1"/>
    </source>
</evidence>
<sequence length="52" mass="5335">MLTFALALKDKGVSVPEIAGKLTIKTGKNAGKAPSVASPYRAFAEAEQDATA</sequence>
<comment type="caution">
    <text evidence="1">The sequence shown here is derived from an EMBL/GenBank/DDBJ whole genome shotgun (WGS) entry which is preliminary data.</text>
</comment>
<dbReference type="Proteomes" id="UP001273589">
    <property type="component" value="Unassembled WGS sequence"/>
</dbReference>
<evidence type="ECO:0000313" key="2">
    <source>
        <dbReference type="Proteomes" id="UP001273589"/>
    </source>
</evidence>
<dbReference type="RefSeq" id="WP_319695687.1">
    <property type="nucleotide sequence ID" value="NZ_JARAWN010000237.1"/>
</dbReference>
<name>A0AAJ2PV67_9ACTN</name>